<sequence>MKDDINETISFIQEIEKLYDHNLAEYSNRRTTELNWTKIGKKFNETGESCKSKWKGIRSSYIRSLSAKGKSGSSAGSKKTILPSKIPAIFECIQNYPQEGNLQSGPFTKEPENLNEESHTGNEETETNEADSTDSESRDRQISTDFDDLGESQNSFLPDTPRAGPSTTDNTDQQTDMRSLRESPTLRSKLNGKRVKKRSYNTKGLNAADKCAIDYFTLKKKKAETLTSSQQQKPNSCEMFLLSLVPQMESMTPRQQLSFQKGILKLIENIKYPVQSDSGQQDLSKVTATLKLLHFLKSFSYVKSHFIGTKIPILPQIFIRVYSSALKGIPLP</sequence>
<dbReference type="GO" id="GO:0005667">
    <property type="term" value="C:transcription regulator complex"/>
    <property type="evidence" value="ECO:0007669"/>
    <property type="project" value="TreeGrafter"/>
</dbReference>
<dbReference type="InterPro" id="IPR006578">
    <property type="entry name" value="MADF-dom"/>
</dbReference>
<feature type="region of interest" description="Disordered" evidence="2">
    <location>
        <begin position="100"/>
        <end position="198"/>
    </location>
</feature>
<reference evidence="5" key="1">
    <citation type="submission" date="2022-01" db="EMBL/GenBank/DDBJ databases">
        <authorList>
            <person name="King R."/>
        </authorList>
    </citation>
    <scope>NUCLEOTIDE SEQUENCE</scope>
</reference>
<feature type="domain" description="BESS" evidence="4">
    <location>
        <begin position="234"/>
        <end position="273"/>
    </location>
</feature>
<evidence type="ECO:0008006" key="7">
    <source>
        <dbReference type="Google" id="ProtNLM"/>
    </source>
</evidence>
<dbReference type="OrthoDB" id="6778481at2759"/>
<dbReference type="PROSITE" id="PS51031">
    <property type="entry name" value="BESS"/>
    <property type="match status" value="1"/>
</dbReference>
<feature type="compositionally biased region" description="Basic and acidic residues" evidence="2">
    <location>
        <begin position="109"/>
        <end position="122"/>
    </location>
</feature>
<proteinExistence type="predicted"/>
<gene>
    <name evidence="5" type="ORF">PSYICH_LOCUS3058</name>
</gene>
<dbReference type="GO" id="GO:0006357">
    <property type="term" value="P:regulation of transcription by RNA polymerase II"/>
    <property type="evidence" value="ECO:0007669"/>
    <property type="project" value="TreeGrafter"/>
</dbReference>
<dbReference type="AlphaFoldDB" id="A0A9P0CL30"/>
<dbReference type="EMBL" id="OV651824">
    <property type="protein sequence ID" value="CAH1102058.1"/>
    <property type="molecule type" value="Genomic_DNA"/>
</dbReference>
<organism evidence="5 6">
    <name type="scientific">Psylliodes chrysocephalus</name>
    <dbReference type="NCBI Taxonomy" id="3402493"/>
    <lineage>
        <taxon>Eukaryota</taxon>
        <taxon>Metazoa</taxon>
        <taxon>Ecdysozoa</taxon>
        <taxon>Arthropoda</taxon>
        <taxon>Hexapoda</taxon>
        <taxon>Insecta</taxon>
        <taxon>Pterygota</taxon>
        <taxon>Neoptera</taxon>
        <taxon>Endopterygota</taxon>
        <taxon>Coleoptera</taxon>
        <taxon>Polyphaga</taxon>
        <taxon>Cucujiformia</taxon>
        <taxon>Chrysomeloidea</taxon>
        <taxon>Chrysomelidae</taxon>
        <taxon>Galerucinae</taxon>
        <taxon>Alticini</taxon>
        <taxon>Psylliodes</taxon>
    </lineage>
</organism>
<dbReference type="PANTHER" id="PTHR12243">
    <property type="entry name" value="MADF DOMAIN TRANSCRIPTION FACTOR"/>
    <property type="match status" value="1"/>
</dbReference>
<dbReference type="InterPro" id="IPR004210">
    <property type="entry name" value="BESS_motif"/>
</dbReference>
<protein>
    <recommendedName>
        <fullName evidence="7">Transcription factor Adf-1</fullName>
    </recommendedName>
</protein>
<evidence type="ECO:0000256" key="1">
    <source>
        <dbReference type="PROSITE-ProRule" id="PRU00371"/>
    </source>
</evidence>
<dbReference type="InterPro" id="IPR039353">
    <property type="entry name" value="TF_Adf1"/>
</dbReference>
<dbReference type="PANTHER" id="PTHR12243:SF60">
    <property type="entry name" value="SI:CH211-15D5.12-RELATED"/>
    <property type="match status" value="1"/>
</dbReference>
<dbReference type="Pfam" id="PF10545">
    <property type="entry name" value="MADF_DNA_bdg"/>
    <property type="match status" value="1"/>
</dbReference>
<evidence type="ECO:0000313" key="5">
    <source>
        <dbReference type="EMBL" id="CAH1102058.1"/>
    </source>
</evidence>
<accession>A0A9P0CL30</accession>
<evidence type="ECO:0000313" key="6">
    <source>
        <dbReference type="Proteomes" id="UP001153636"/>
    </source>
</evidence>
<dbReference type="Pfam" id="PF02944">
    <property type="entry name" value="BESS"/>
    <property type="match status" value="1"/>
</dbReference>
<feature type="compositionally biased region" description="Polar residues" evidence="2">
    <location>
        <begin position="165"/>
        <end position="177"/>
    </location>
</feature>
<dbReference type="PROSITE" id="PS51029">
    <property type="entry name" value="MADF"/>
    <property type="match status" value="1"/>
</dbReference>
<evidence type="ECO:0000256" key="2">
    <source>
        <dbReference type="SAM" id="MobiDB-lite"/>
    </source>
</evidence>
<keyword evidence="6" id="KW-1185">Reference proteome</keyword>
<evidence type="ECO:0000259" key="3">
    <source>
        <dbReference type="PROSITE" id="PS51029"/>
    </source>
</evidence>
<evidence type="ECO:0000259" key="4">
    <source>
        <dbReference type="PROSITE" id="PS51031"/>
    </source>
</evidence>
<dbReference type="GO" id="GO:0003677">
    <property type="term" value="F:DNA binding"/>
    <property type="evidence" value="ECO:0007669"/>
    <property type="project" value="InterPro"/>
</dbReference>
<comment type="subcellular location">
    <subcellularLocation>
        <location evidence="1">Nucleus</location>
    </subcellularLocation>
</comment>
<feature type="compositionally biased region" description="Acidic residues" evidence="2">
    <location>
        <begin position="123"/>
        <end position="134"/>
    </location>
</feature>
<keyword evidence="1" id="KW-0539">Nucleus</keyword>
<name>A0A9P0CL30_9CUCU</name>
<dbReference type="SMART" id="SM00595">
    <property type="entry name" value="MADF"/>
    <property type="match status" value="1"/>
</dbReference>
<feature type="domain" description="MADF" evidence="3">
    <location>
        <begin position="7"/>
        <end position="94"/>
    </location>
</feature>
<dbReference type="Proteomes" id="UP001153636">
    <property type="component" value="Chromosome 12"/>
</dbReference>
<dbReference type="GO" id="GO:0005634">
    <property type="term" value="C:nucleus"/>
    <property type="evidence" value="ECO:0007669"/>
    <property type="project" value="UniProtKB-SubCell"/>
</dbReference>